<evidence type="ECO:0000256" key="1">
    <source>
        <dbReference type="ARBA" id="ARBA00007613"/>
    </source>
</evidence>
<feature type="signal peptide" evidence="2">
    <location>
        <begin position="1"/>
        <end position="24"/>
    </location>
</feature>
<comment type="caution">
    <text evidence="4">The sequence shown here is derived from an EMBL/GenBank/DDBJ whole genome shotgun (WGS) entry which is preliminary data.</text>
</comment>
<comment type="subcellular location">
    <subcellularLocation>
        <location evidence="2">Cell membrane</location>
        <topology evidence="2">Lipid-anchor</topology>
    </subcellularLocation>
</comment>
<name>A0ABS8XVF1_9BURK</name>
<dbReference type="InterPro" id="IPR010131">
    <property type="entry name" value="MdtP/NodT-like"/>
</dbReference>
<proteinExistence type="inferred from homology"/>
<accession>A0ABS8XVF1</accession>
<reference evidence="4 5" key="1">
    <citation type="submission" date="2021-12" db="EMBL/GenBank/DDBJ databases">
        <title>Genome seq of P8.</title>
        <authorList>
            <person name="Seo T."/>
        </authorList>
    </citation>
    <scope>NUCLEOTIDE SEQUENCE [LARGE SCALE GENOMIC DNA]</scope>
    <source>
        <strain evidence="4 5">P8</strain>
    </source>
</reference>
<feature type="region of interest" description="Disordered" evidence="3">
    <location>
        <begin position="104"/>
        <end position="125"/>
    </location>
</feature>
<dbReference type="Proteomes" id="UP001200741">
    <property type="component" value="Unassembled WGS sequence"/>
</dbReference>
<dbReference type="SUPFAM" id="SSF56954">
    <property type="entry name" value="Outer membrane efflux proteins (OEP)"/>
    <property type="match status" value="1"/>
</dbReference>
<protein>
    <submittedName>
        <fullName evidence="4">Efflux transporter outer membrane subunit</fullName>
    </submittedName>
</protein>
<evidence type="ECO:0000313" key="5">
    <source>
        <dbReference type="Proteomes" id="UP001200741"/>
    </source>
</evidence>
<sequence length="486" mass="51092">MLKPSTFRSLIAVSAALAALAGCAVGPTYSGPAQLLTTAWRSPLPHGGQGGALHDWWAQFNDPALTRLVDWAEADSPSLSQAWVRIEQARAALTSTNAGALPTVNASGSAARSRQQAGSQAATTTVKSAGLDASWEIDLFGRVRRNAEAASARVEAREADWHDARVSLAAEVADTYVRYRACGLLAEVYERELTSVSATEATTASMVKAGFTAPAEGALARASLSSARSTAVRQRADCALLLKSLVYLTGQDEPALLSAMTGSRDLPQPAALNVDSVPANVLRQRPDLASLERELAASSAEIGAARADLYPSLSLGGSISRNTVSGTSYTAWSFGPQLSLPIFDGGRGRTAVDSAKASYAGALAGYRQGVRAAVREVEEALVNLDSTCQLATEAQRSTEEYRRYFNATEANWRAGTASLLPLEEARRSALSAEVQDLTLRQSQVSYWIALYKALGGGWTAGSPITRPFDAAAAGLNTSKNPQGATP</sequence>
<evidence type="ECO:0000256" key="2">
    <source>
        <dbReference type="RuleBase" id="RU362097"/>
    </source>
</evidence>
<evidence type="ECO:0000256" key="3">
    <source>
        <dbReference type="SAM" id="MobiDB-lite"/>
    </source>
</evidence>
<feature type="chain" id="PRO_5044997548" evidence="2">
    <location>
        <begin position="25"/>
        <end position="486"/>
    </location>
</feature>
<dbReference type="EMBL" id="JAJTWU010000003">
    <property type="protein sequence ID" value="MCE4554698.1"/>
    <property type="molecule type" value="Genomic_DNA"/>
</dbReference>
<evidence type="ECO:0000313" key="4">
    <source>
        <dbReference type="EMBL" id="MCE4554698.1"/>
    </source>
</evidence>
<keyword evidence="2" id="KW-1134">Transmembrane beta strand</keyword>
<keyword evidence="2" id="KW-0732">Signal</keyword>
<gene>
    <name evidence="4" type="ORF">LXT13_09635</name>
</gene>
<comment type="similarity">
    <text evidence="1 2">Belongs to the outer membrane factor (OMF) (TC 1.B.17) family.</text>
</comment>
<dbReference type="InterPro" id="IPR003423">
    <property type="entry name" value="OMP_efflux"/>
</dbReference>
<dbReference type="Gene3D" id="2.20.200.10">
    <property type="entry name" value="Outer membrane efflux proteins (OEP)"/>
    <property type="match status" value="1"/>
</dbReference>
<dbReference type="PANTHER" id="PTHR30203">
    <property type="entry name" value="OUTER MEMBRANE CATION EFFLUX PROTEIN"/>
    <property type="match status" value="1"/>
</dbReference>
<keyword evidence="5" id="KW-1185">Reference proteome</keyword>
<keyword evidence="2" id="KW-0449">Lipoprotein</keyword>
<keyword evidence="2" id="KW-0812">Transmembrane</keyword>
<keyword evidence="2" id="KW-0472">Membrane</keyword>
<organism evidence="4 5">
    <name type="scientific">Pelomonas cellulosilytica</name>
    <dbReference type="NCBI Taxonomy" id="2906762"/>
    <lineage>
        <taxon>Bacteria</taxon>
        <taxon>Pseudomonadati</taxon>
        <taxon>Pseudomonadota</taxon>
        <taxon>Betaproteobacteria</taxon>
        <taxon>Burkholderiales</taxon>
        <taxon>Sphaerotilaceae</taxon>
        <taxon>Roseateles</taxon>
    </lineage>
</organism>
<dbReference type="PROSITE" id="PS51257">
    <property type="entry name" value="PROKAR_LIPOPROTEIN"/>
    <property type="match status" value="1"/>
</dbReference>
<keyword evidence="2" id="KW-0564">Palmitate</keyword>
<dbReference type="Pfam" id="PF02321">
    <property type="entry name" value="OEP"/>
    <property type="match status" value="2"/>
</dbReference>
<dbReference type="Gene3D" id="1.20.1600.10">
    <property type="entry name" value="Outer membrane efflux proteins (OEP)"/>
    <property type="match status" value="1"/>
</dbReference>
<dbReference type="NCBIfam" id="TIGR01845">
    <property type="entry name" value="outer_NodT"/>
    <property type="match status" value="1"/>
</dbReference>
<dbReference type="PANTHER" id="PTHR30203:SF32">
    <property type="entry name" value="CATION EFFLUX SYSTEM PROTEIN CUSC"/>
    <property type="match status" value="1"/>
</dbReference>
<feature type="compositionally biased region" description="Low complexity" evidence="3">
    <location>
        <begin position="106"/>
        <end position="122"/>
    </location>
</feature>
<dbReference type="RefSeq" id="WP_233371708.1">
    <property type="nucleotide sequence ID" value="NZ_JAJTWU010000003.1"/>
</dbReference>